<dbReference type="AlphaFoldDB" id="A0AAV5A887"/>
<dbReference type="EMBL" id="BPWL01000004">
    <property type="protein sequence ID" value="GJJ09877.1"/>
    <property type="molecule type" value="Genomic_DNA"/>
</dbReference>
<keyword evidence="2" id="KW-1185">Reference proteome</keyword>
<comment type="caution">
    <text evidence="1">The sequence shown here is derived from an EMBL/GenBank/DDBJ whole genome shotgun (WGS) entry which is preliminary data.</text>
</comment>
<sequence length="243" mass="27141">MDGSLQEFDELLGLITLVWRSRFSWGKVLFLVLRYAGLFAHIFNTAGQHFTPFLEICPENLLVYINNTAGPETASSNIILWLVELTLAIAVHQEEVIQFTGVQTTVLLILTVYKTVQTMNGLIGYQKPQMLTLLLRDGVLYFSSVIGNTLYHTVQPVYEFKLYIVVLIVNLLVFHFARPTMATFAAGSNTLGIFELTSYGGTHADRFELDIIFAENHPADLSVTDFEPGSAATLVPDVHLPWA</sequence>
<accession>A0AAV5A887</accession>
<reference evidence="1" key="1">
    <citation type="submission" date="2021-10" db="EMBL/GenBank/DDBJ databases">
        <title>De novo Genome Assembly of Clathrus columnatus (Basidiomycota, Fungi) Using Illumina and Nanopore Sequence Data.</title>
        <authorList>
            <person name="Ogiso-Tanaka E."/>
            <person name="Itagaki H."/>
            <person name="Hosoya T."/>
            <person name="Hosaka K."/>
        </authorList>
    </citation>
    <scope>NUCLEOTIDE SEQUENCE</scope>
    <source>
        <strain evidence="1">MO-923</strain>
    </source>
</reference>
<evidence type="ECO:0000313" key="2">
    <source>
        <dbReference type="Proteomes" id="UP001050691"/>
    </source>
</evidence>
<proteinExistence type="predicted"/>
<name>A0AAV5A887_9AGAM</name>
<protein>
    <submittedName>
        <fullName evidence="1">Uncharacterized protein</fullName>
    </submittedName>
</protein>
<gene>
    <name evidence="1" type="ORF">Clacol_004101</name>
</gene>
<organism evidence="1 2">
    <name type="scientific">Clathrus columnatus</name>
    <dbReference type="NCBI Taxonomy" id="1419009"/>
    <lineage>
        <taxon>Eukaryota</taxon>
        <taxon>Fungi</taxon>
        <taxon>Dikarya</taxon>
        <taxon>Basidiomycota</taxon>
        <taxon>Agaricomycotina</taxon>
        <taxon>Agaricomycetes</taxon>
        <taxon>Phallomycetidae</taxon>
        <taxon>Phallales</taxon>
        <taxon>Clathraceae</taxon>
        <taxon>Clathrus</taxon>
    </lineage>
</organism>
<dbReference type="Proteomes" id="UP001050691">
    <property type="component" value="Unassembled WGS sequence"/>
</dbReference>
<evidence type="ECO:0000313" key="1">
    <source>
        <dbReference type="EMBL" id="GJJ09877.1"/>
    </source>
</evidence>